<gene>
    <name evidence="2" type="ordered locus">Dde_3263</name>
</gene>
<dbReference type="CDD" id="cd00882">
    <property type="entry name" value="Ras_like_GTPase"/>
    <property type="match status" value="1"/>
</dbReference>
<keyword evidence="3" id="KW-1185">Reference proteome</keyword>
<dbReference type="Gene3D" id="3.40.50.300">
    <property type="entry name" value="P-loop containing nucleotide triphosphate hydrolases"/>
    <property type="match status" value="1"/>
</dbReference>
<accession>Q30W89</accession>
<proteinExistence type="inferred from homology"/>
<dbReference type="AlphaFoldDB" id="Q30W89"/>
<dbReference type="InterPro" id="IPR025662">
    <property type="entry name" value="Sigma_54_int_dom_ATP-bd_1"/>
</dbReference>
<dbReference type="PROSITE" id="PS00675">
    <property type="entry name" value="SIGMA54_INTERACT_1"/>
    <property type="match status" value="1"/>
</dbReference>
<comment type="similarity">
    <text evidence="1">Belongs to the EutP/PduV family.</text>
</comment>
<dbReference type="KEGG" id="dde:Dde_3263"/>
<dbReference type="PANTHER" id="PTHR40453:SF1">
    <property type="entry name" value="PROTEIN YOEF"/>
    <property type="match status" value="1"/>
</dbReference>
<dbReference type="RefSeq" id="WP_011369002.1">
    <property type="nucleotide sequence ID" value="NC_007519.1"/>
</dbReference>
<dbReference type="GO" id="GO:0006576">
    <property type="term" value="P:biogenic amine metabolic process"/>
    <property type="evidence" value="ECO:0007669"/>
    <property type="project" value="InterPro"/>
</dbReference>
<dbReference type="EMBL" id="CP000112">
    <property type="protein sequence ID" value="ABB40057.1"/>
    <property type="molecule type" value="Genomic_DNA"/>
</dbReference>
<dbReference type="Pfam" id="PF10662">
    <property type="entry name" value="PduV-EutP"/>
    <property type="match status" value="1"/>
</dbReference>
<dbReference type="STRING" id="207559.Dde_3263"/>
<dbReference type="PANTHER" id="PTHR40453">
    <property type="entry name" value="PROTEIN YOEF"/>
    <property type="match status" value="1"/>
</dbReference>
<evidence type="ECO:0000313" key="3">
    <source>
        <dbReference type="Proteomes" id="UP000002710"/>
    </source>
</evidence>
<sequence>MKKVMLIGETGAGKSSLIRALSGGEFVPRRGMAVEYYGRFINTPGEFLENRRFYYALITTAADCDLLLMVQDATRSTSLFPPRFAPIFNRRVVGVISKSDASEARFSRAEQFLLSAGAREIVRASVVSPDGLDALKTVLS</sequence>
<evidence type="ECO:0000256" key="1">
    <source>
        <dbReference type="PIRNR" id="PIRNR036409"/>
    </source>
</evidence>
<dbReference type="InterPro" id="IPR027417">
    <property type="entry name" value="P-loop_NTPase"/>
</dbReference>
<organism evidence="2 3">
    <name type="scientific">Oleidesulfovibrio alaskensis (strain ATCC BAA-1058 / DSM 17464 / G20)</name>
    <name type="common">Desulfovibrio alaskensis</name>
    <dbReference type="NCBI Taxonomy" id="207559"/>
    <lineage>
        <taxon>Bacteria</taxon>
        <taxon>Pseudomonadati</taxon>
        <taxon>Thermodesulfobacteriota</taxon>
        <taxon>Desulfovibrionia</taxon>
        <taxon>Desulfovibrionales</taxon>
        <taxon>Desulfovibrionaceae</taxon>
        <taxon>Oleidesulfovibrio</taxon>
    </lineage>
</organism>
<dbReference type="GO" id="GO:0005524">
    <property type="term" value="F:ATP binding"/>
    <property type="evidence" value="ECO:0007669"/>
    <property type="project" value="UniProtKB-UniRule"/>
</dbReference>
<dbReference type="InterPro" id="IPR012381">
    <property type="entry name" value="EutP_PduV"/>
</dbReference>
<reference evidence="2 3" key="1">
    <citation type="journal article" date="2011" name="J. Bacteriol.">
        <title>Complete genome sequence and updated annotation of Desulfovibrio alaskensis G20.</title>
        <authorList>
            <person name="Hauser L.J."/>
            <person name="Land M.L."/>
            <person name="Brown S.D."/>
            <person name="Larimer F."/>
            <person name="Keller K.L."/>
            <person name="Rapp-Giles B.J."/>
            <person name="Price M.N."/>
            <person name="Lin M."/>
            <person name="Bruce D.C."/>
            <person name="Detter J.C."/>
            <person name="Tapia R."/>
            <person name="Han C.S."/>
            <person name="Goodwin L.A."/>
            <person name="Cheng J.F."/>
            <person name="Pitluck S."/>
            <person name="Copeland A."/>
            <person name="Lucas S."/>
            <person name="Nolan M."/>
            <person name="Lapidus A.L."/>
            <person name="Palumbo A.V."/>
            <person name="Wall J.D."/>
        </authorList>
    </citation>
    <scope>NUCLEOTIDE SEQUENCE [LARGE SCALE GENOMIC DNA]</scope>
    <source>
        <strain evidence="3">ATCC BAA 1058 / DSM 17464 / G20</strain>
    </source>
</reference>
<name>Q30W89_OLEA2</name>
<dbReference type="Proteomes" id="UP000002710">
    <property type="component" value="Chromosome"/>
</dbReference>
<dbReference type="PIRSF" id="PIRSF036409">
    <property type="entry name" value="EutP_PduV"/>
    <property type="match status" value="1"/>
</dbReference>
<dbReference type="SUPFAM" id="SSF52540">
    <property type="entry name" value="P-loop containing nucleoside triphosphate hydrolases"/>
    <property type="match status" value="1"/>
</dbReference>
<keyword evidence="1" id="KW-0547">Nucleotide-binding</keyword>
<evidence type="ECO:0000313" key="2">
    <source>
        <dbReference type="EMBL" id="ABB40057.1"/>
    </source>
</evidence>
<protein>
    <submittedName>
        <fullName evidence="2">Sigma 54 interacting domain protein</fullName>
    </submittedName>
</protein>
<dbReference type="HOGENOM" id="CLU_113298_2_0_7"/>
<dbReference type="eggNOG" id="COG4917">
    <property type="taxonomic scope" value="Bacteria"/>
</dbReference>